<dbReference type="Proteomes" id="UP000199208">
    <property type="component" value="Unassembled WGS sequence"/>
</dbReference>
<proteinExistence type="predicted"/>
<dbReference type="AlphaFoldDB" id="A0A1G5S2P6"/>
<organism evidence="1 2">
    <name type="scientific">Acidaminobacter hydrogenoformans DSM 2784</name>
    <dbReference type="NCBI Taxonomy" id="1120920"/>
    <lineage>
        <taxon>Bacteria</taxon>
        <taxon>Bacillati</taxon>
        <taxon>Bacillota</taxon>
        <taxon>Clostridia</taxon>
        <taxon>Peptostreptococcales</taxon>
        <taxon>Acidaminobacteraceae</taxon>
        <taxon>Acidaminobacter</taxon>
    </lineage>
</organism>
<keyword evidence="2" id="KW-1185">Reference proteome</keyword>
<dbReference type="RefSeq" id="WP_170829422.1">
    <property type="nucleotide sequence ID" value="NZ_FMWL01000012.1"/>
</dbReference>
<protein>
    <submittedName>
        <fullName evidence="1">Uncharacterized protein</fullName>
    </submittedName>
</protein>
<name>A0A1G5S2P6_9FIRM</name>
<gene>
    <name evidence="1" type="ORF">SAMN03080599_02255</name>
</gene>
<sequence length="50" mass="5342">MQTKGKVKKTTIEATLIKADGSKVDLGTIVDTEKKKGILEILKGKVKSNG</sequence>
<evidence type="ECO:0000313" key="2">
    <source>
        <dbReference type="Proteomes" id="UP000199208"/>
    </source>
</evidence>
<dbReference type="STRING" id="1120920.SAMN03080599_02255"/>
<evidence type="ECO:0000313" key="1">
    <source>
        <dbReference type="EMBL" id="SCZ80407.1"/>
    </source>
</evidence>
<accession>A0A1G5S2P6</accession>
<reference evidence="1 2" key="1">
    <citation type="submission" date="2016-10" db="EMBL/GenBank/DDBJ databases">
        <authorList>
            <person name="de Groot N.N."/>
        </authorList>
    </citation>
    <scope>NUCLEOTIDE SEQUENCE [LARGE SCALE GENOMIC DNA]</scope>
    <source>
        <strain evidence="1 2">DSM 2784</strain>
    </source>
</reference>
<dbReference type="EMBL" id="FMWL01000012">
    <property type="protein sequence ID" value="SCZ80407.1"/>
    <property type="molecule type" value="Genomic_DNA"/>
</dbReference>